<sequence>MQRVRGQALLSSYQRPSPSNSLRSTSLSDASKKAVNTSKSLVIQNELPLLKFQNHQGISASEAPDESVSDSLLDSSLEQLEVTHQASESAIAQAPTCRFAHLEEKLPIIDAINLRSSGLDTSTEPSQANAKSDLPNELLNESFKTDVQTSQLANQSESSNESLNNESLDEIQAGVDNLGESLTTAQLALLIGVGDRSVFRSERRIRKRT</sequence>
<dbReference type="EMBL" id="CP003626">
    <property type="protein sequence ID" value="AFZ15720.1"/>
    <property type="molecule type" value="Genomic_DNA"/>
</dbReference>
<keyword evidence="2" id="KW-0614">Plasmid</keyword>
<accession>K9W8B6</accession>
<dbReference type="AlphaFoldDB" id="K9W8B6"/>
<reference evidence="2 3" key="1">
    <citation type="submission" date="2012-06" db="EMBL/GenBank/DDBJ databases">
        <title>Finished plasmid 6 of genome of Crinalium epipsammum PCC 9333.</title>
        <authorList>
            <consortium name="US DOE Joint Genome Institute"/>
            <person name="Gugger M."/>
            <person name="Coursin T."/>
            <person name="Rippka R."/>
            <person name="Tandeau De Marsac N."/>
            <person name="Huntemann M."/>
            <person name="Wei C.-L."/>
            <person name="Han J."/>
            <person name="Detter J.C."/>
            <person name="Han C."/>
            <person name="Tapia R."/>
            <person name="Davenport K."/>
            <person name="Daligault H."/>
            <person name="Erkkila T."/>
            <person name="Gu W."/>
            <person name="Munk A.C.C."/>
            <person name="Teshima H."/>
            <person name="Xu Y."/>
            <person name="Chain P."/>
            <person name="Chen A."/>
            <person name="Krypides N."/>
            <person name="Mavromatis K."/>
            <person name="Markowitz V."/>
            <person name="Szeto E."/>
            <person name="Ivanova N."/>
            <person name="Mikhailova N."/>
            <person name="Ovchinnikova G."/>
            <person name="Pagani I."/>
            <person name="Pati A."/>
            <person name="Goodwin L."/>
            <person name="Peters L."/>
            <person name="Pitluck S."/>
            <person name="Woyke T."/>
            <person name="Kerfeld C."/>
        </authorList>
    </citation>
    <scope>NUCLEOTIDE SEQUENCE [LARGE SCALE GENOMIC DNA]</scope>
    <source>
        <strain evidence="2 3">PCC 9333</strain>
        <plasmid evidence="3">Plasmid pCRI9333.06</plasmid>
    </source>
</reference>
<evidence type="ECO:0000313" key="3">
    <source>
        <dbReference type="Proteomes" id="UP000010472"/>
    </source>
</evidence>
<keyword evidence="3" id="KW-1185">Reference proteome</keyword>
<evidence type="ECO:0000313" key="2">
    <source>
        <dbReference type="EMBL" id="AFZ15720.1"/>
    </source>
</evidence>
<name>K9W8B6_9CYAN</name>
<dbReference type="HOGENOM" id="CLU_1313697_0_0_3"/>
<geneLocation type="plasmid" evidence="2 3">
    <name>pCRI9333.06</name>
</geneLocation>
<protein>
    <submittedName>
        <fullName evidence="2">Uncharacterized protein</fullName>
    </submittedName>
</protein>
<feature type="compositionally biased region" description="Low complexity" evidence="1">
    <location>
        <begin position="15"/>
        <end position="28"/>
    </location>
</feature>
<gene>
    <name evidence="2" type="ORF">Cri9333_4965</name>
</gene>
<evidence type="ECO:0000256" key="1">
    <source>
        <dbReference type="SAM" id="MobiDB-lite"/>
    </source>
</evidence>
<dbReference type="Proteomes" id="UP000010472">
    <property type="component" value="Plasmid pCRI9333.06"/>
</dbReference>
<dbReference type="KEGG" id="cep:Cri9333_4965"/>
<organism evidence="2 3">
    <name type="scientific">Crinalium epipsammum PCC 9333</name>
    <dbReference type="NCBI Taxonomy" id="1173022"/>
    <lineage>
        <taxon>Bacteria</taxon>
        <taxon>Bacillati</taxon>
        <taxon>Cyanobacteriota</taxon>
        <taxon>Cyanophyceae</taxon>
        <taxon>Gomontiellales</taxon>
        <taxon>Gomontiellaceae</taxon>
        <taxon>Crinalium</taxon>
    </lineage>
</organism>
<feature type="region of interest" description="Disordered" evidence="1">
    <location>
        <begin position="1"/>
        <end position="32"/>
    </location>
</feature>
<proteinExistence type="predicted"/>